<feature type="transmembrane region" description="Helical" evidence="1">
    <location>
        <begin position="533"/>
        <end position="555"/>
    </location>
</feature>
<comment type="caution">
    <text evidence="2">The sequence shown here is derived from an EMBL/GenBank/DDBJ whole genome shotgun (WGS) entry which is preliminary data.</text>
</comment>
<proteinExistence type="predicted"/>
<feature type="transmembrane region" description="Helical" evidence="1">
    <location>
        <begin position="420"/>
        <end position="443"/>
    </location>
</feature>
<feature type="transmembrane region" description="Helical" evidence="1">
    <location>
        <begin position="499"/>
        <end position="521"/>
    </location>
</feature>
<organism evidence="2 3">
    <name type="scientific">Candidatus Gemmiger avicola</name>
    <dbReference type="NCBI Taxonomy" id="2838605"/>
    <lineage>
        <taxon>Bacteria</taxon>
        <taxon>Bacillati</taxon>
        <taxon>Bacillota</taxon>
        <taxon>Clostridia</taxon>
        <taxon>Eubacteriales</taxon>
        <taxon>Gemmiger</taxon>
    </lineage>
</organism>
<name>A0A9D2M7T7_9FIRM</name>
<evidence type="ECO:0000313" key="2">
    <source>
        <dbReference type="EMBL" id="HJB42415.1"/>
    </source>
</evidence>
<dbReference type="EMBL" id="DWYG01000134">
    <property type="protein sequence ID" value="HJB42415.1"/>
    <property type="molecule type" value="Genomic_DNA"/>
</dbReference>
<evidence type="ECO:0008006" key="4">
    <source>
        <dbReference type="Google" id="ProtNLM"/>
    </source>
</evidence>
<keyword evidence="1" id="KW-0472">Membrane</keyword>
<sequence length="784" mass="86010">MKQLKSLLQRKYWWLWLLFAAELVFLFGRLALDWRAGAADTIGPDRIIPYAEQALNDERGAHVENFTGQFATTRWIDLEPGSYQVVVHYVNDGEPGRVQFLDEIMPTAQYDDTVLPPGYTSASFTLWMEHGCETAQLQFYADCGEGEAIFITGVEIVPTHSFAYVHFLTALVFFLLADWAVLLAVRVLPFPVKSLRGRYSAVAVAGIVLLACLPLALGYLTFGHDLSAHLSRIEGLKAGLLSGQFPVRVNPDLLEGRGYAFSLMYADLLLYPAAVLRILGFPLYSVYQLYVAAITLATALVTRYVLRRMLGSEGPALLGTALYTLSFYRLTCVYVRASVGEYSAMLFLPVVVYGLWRIYTEPAPAEKKRGGIPAWAALAVGFSGLLQTHLLTTLMAGLFSLVFCLAMAKRTFRKPVLPRLFQAAGAAVVWNLWFLVPLAQFMIQGVCRISGRYDATYLYDSVAWIGQIFTMFGGGPMDTVSGIGYANSRTAGMTQEMPLSVGTVLAAGALLFLLAMLDPAVRRADRRARVIGVWSLGFGAAAIWLASDLCPWYSLYRAENPVAQALSRLLGKLQYVWRFLTPATLLLVFATVCAIALFRSVRPELARQAAAAALLLTVIPAGYLLFETCYNSPKVTYMSLASLHTHEDQVAGGEYMPYDVLDAVTEANYAGTEVEAPEGVALESLSRGALQVSFTAANTTDETAAVRLPLYAYPGYSLTDTTGGAKLGRYEGYLTVELPAGYSGSITVRFSGCWFWRIGDVVSLAGILATAVWWRRRRPAAKAV</sequence>
<feature type="transmembrane region" description="Helical" evidence="1">
    <location>
        <begin position="390"/>
        <end position="408"/>
    </location>
</feature>
<keyword evidence="1" id="KW-1133">Transmembrane helix</keyword>
<feature type="transmembrane region" description="Helical" evidence="1">
    <location>
        <begin position="163"/>
        <end position="188"/>
    </location>
</feature>
<feature type="transmembrane region" description="Helical" evidence="1">
    <location>
        <begin position="12"/>
        <end position="32"/>
    </location>
</feature>
<protein>
    <recommendedName>
        <fullName evidence="4">Membrane protein 6-pyruvoyl-tetrahydropterin synthase-related domain-containing protein</fullName>
    </recommendedName>
</protein>
<accession>A0A9D2M7T7</accession>
<evidence type="ECO:0000313" key="3">
    <source>
        <dbReference type="Proteomes" id="UP000886803"/>
    </source>
</evidence>
<dbReference type="Proteomes" id="UP000886803">
    <property type="component" value="Unassembled WGS sequence"/>
</dbReference>
<gene>
    <name evidence="2" type="ORF">H9945_07945</name>
</gene>
<feature type="transmembrane region" description="Helical" evidence="1">
    <location>
        <begin position="609"/>
        <end position="626"/>
    </location>
</feature>
<feature type="transmembrane region" description="Helical" evidence="1">
    <location>
        <begin position="342"/>
        <end position="359"/>
    </location>
</feature>
<evidence type="ECO:0000256" key="1">
    <source>
        <dbReference type="SAM" id="Phobius"/>
    </source>
</evidence>
<feature type="transmembrane region" description="Helical" evidence="1">
    <location>
        <begin position="286"/>
        <end position="305"/>
    </location>
</feature>
<feature type="transmembrane region" description="Helical" evidence="1">
    <location>
        <begin position="200"/>
        <end position="222"/>
    </location>
</feature>
<reference evidence="2" key="1">
    <citation type="journal article" date="2021" name="PeerJ">
        <title>Extensive microbial diversity within the chicken gut microbiome revealed by metagenomics and culture.</title>
        <authorList>
            <person name="Gilroy R."/>
            <person name="Ravi A."/>
            <person name="Getino M."/>
            <person name="Pursley I."/>
            <person name="Horton D.L."/>
            <person name="Alikhan N.F."/>
            <person name="Baker D."/>
            <person name="Gharbi K."/>
            <person name="Hall N."/>
            <person name="Watson M."/>
            <person name="Adriaenssens E.M."/>
            <person name="Foster-Nyarko E."/>
            <person name="Jarju S."/>
            <person name="Secka A."/>
            <person name="Antonio M."/>
            <person name="Oren A."/>
            <person name="Chaudhuri R.R."/>
            <person name="La Ragione R."/>
            <person name="Hildebrand F."/>
            <person name="Pallen M.J."/>
        </authorList>
    </citation>
    <scope>NUCLEOTIDE SEQUENCE</scope>
    <source>
        <strain evidence="2">ChiBcec8-13705</strain>
    </source>
</reference>
<keyword evidence="1" id="KW-0812">Transmembrane</keyword>
<reference evidence="2" key="2">
    <citation type="submission" date="2021-04" db="EMBL/GenBank/DDBJ databases">
        <authorList>
            <person name="Gilroy R."/>
        </authorList>
    </citation>
    <scope>NUCLEOTIDE SEQUENCE</scope>
    <source>
        <strain evidence="2">ChiBcec8-13705</strain>
    </source>
</reference>
<dbReference type="AlphaFoldDB" id="A0A9D2M7T7"/>
<feature type="transmembrane region" description="Helical" evidence="1">
    <location>
        <begin position="575"/>
        <end position="597"/>
    </location>
</feature>